<dbReference type="Proteomes" id="UP000294225">
    <property type="component" value="Unassembled WGS sequence"/>
</dbReference>
<dbReference type="Gene3D" id="1.20.120.450">
    <property type="entry name" value="dinb family like domain"/>
    <property type="match status" value="1"/>
</dbReference>
<accession>A0A4R0IJJ9</accession>
<protein>
    <submittedName>
        <fullName evidence="1">DinB family protein</fullName>
    </submittedName>
</protein>
<sequence length="149" mass="15999">MATELEQLVATLDALRAGVLKKLAGLSETDARRSTVDSGTNVAGLIQHLTFAESLWFEEVVAGGKAARGKRTMLVEPDLSLRTLRAEYKAACAASNEIIARLGDPEAPVTRNGKTHNLRWAILAVIGETSRHAGHADIIREQLDGTTGR</sequence>
<organism evidence="1 2">
    <name type="scientific">Kribbella speibonae</name>
    <dbReference type="NCBI Taxonomy" id="1572660"/>
    <lineage>
        <taxon>Bacteria</taxon>
        <taxon>Bacillati</taxon>
        <taxon>Actinomycetota</taxon>
        <taxon>Actinomycetes</taxon>
        <taxon>Propionibacteriales</taxon>
        <taxon>Kribbellaceae</taxon>
        <taxon>Kribbella</taxon>
    </lineage>
</organism>
<dbReference type="SUPFAM" id="SSF109854">
    <property type="entry name" value="DinB/YfiT-like putative metalloenzymes"/>
    <property type="match status" value="1"/>
</dbReference>
<dbReference type="InterPro" id="IPR007061">
    <property type="entry name" value="MST-like"/>
</dbReference>
<proteinExistence type="predicted"/>
<name>A0A4R0IJJ9_9ACTN</name>
<evidence type="ECO:0000313" key="2">
    <source>
        <dbReference type="Proteomes" id="UP000294225"/>
    </source>
</evidence>
<gene>
    <name evidence="1" type="ORF">E0H92_32595</name>
</gene>
<dbReference type="AlphaFoldDB" id="A0A4R0IJJ9"/>
<comment type="caution">
    <text evidence="1">The sequence shown here is derived from an EMBL/GenBank/DDBJ whole genome shotgun (WGS) entry which is preliminary data.</text>
</comment>
<dbReference type="EMBL" id="SJKC01000005">
    <property type="protein sequence ID" value="TCC32909.1"/>
    <property type="molecule type" value="Genomic_DNA"/>
</dbReference>
<reference evidence="1 2" key="1">
    <citation type="submission" date="2019-02" db="EMBL/GenBank/DDBJ databases">
        <title>Kribbella capetownensis sp. nov. and Kribbella speibonae sp. nov., isolated from soil.</title>
        <authorList>
            <person name="Curtis S.M."/>
            <person name="Norton I."/>
            <person name="Everest G.J."/>
            <person name="Meyers P.R."/>
        </authorList>
    </citation>
    <scope>NUCLEOTIDE SEQUENCE [LARGE SCALE GENOMIC DNA]</scope>
    <source>
        <strain evidence="1 2">YM55</strain>
    </source>
</reference>
<dbReference type="RefSeq" id="WP_131498955.1">
    <property type="nucleotide sequence ID" value="NZ_SJKC01000005.1"/>
</dbReference>
<evidence type="ECO:0000313" key="1">
    <source>
        <dbReference type="EMBL" id="TCC32909.1"/>
    </source>
</evidence>
<dbReference type="Pfam" id="PF04978">
    <property type="entry name" value="MST"/>
    <property type="match status" value="1"/>
</dbReference>
<dbReference type="InterPro" id="IPR034660">
    <property type="entry name" value="DinB/YfiT-like"/>
</dbReference>